<feature type="domain" description="DUF6017" evidence="3">
    <location>
        <begin position="167"/>
        <end position="309"/>
    </location>
</feature>
<evidence type="ECO:0000259" key="2">
    <source>
        <dbReference type="Pfam" id="PF06970"/>
    </source>
</evidence>
<evidence type="ECO:0000256" key="1">
    <source>
        <dbReference type="SAM" id="MobiDB-lite"/>
    </source>
</evidence>
<accession>A0A8J6J9L3</accession>
<feature type="compositionally biased region" description="Polar residues" evidence="1">
    <location>
        <begin position="119"/>
        <end position="132"/>
    </location>
</feature>
<dbReference type="Pfam" id="PF19481">
    <property type="entry name" value="DUF6017"/>
    <property type="match status" value="1"/>
</dbReference>
<sequence length="311" mass="35716">MYDYFYGAEAEQFSFYRIPKVLFTEERFRSVSAEAKVLYGLLLDRMSLSCKNGWLDKEGRVYIIFTIEEVMTALGCADQKAGKLLHELESKCRLIERKRQGLGKPNLIYVKNFVDNHVDNTSGSTTPSPESRFQNRENHDSGAVKITDQESLKSRSNNTENNDTDFSDTDSFPFTSFRRDHGREAKGNEAALRERYRELIAENIAYDALLTDYPYEQDTLEEILELLVDVVCTTKSSVRISGDDKPAEVVRSQFLKLNSEHIRFVVGGLKENTTRIRNMRQYLLATLYNAPLTIGNYYRSLVSHDMSKGFI</sequence>
<proteinExistence type="predicted"/>
<dbReference type="AlphaFoldDB" id="A0A8J6J9L3"/>
<name>A0A8J6J9L3_9FIRM</name>
<organism evidence="4 5">
    <name type="scientific">Lawsonibacter faecis</name>
    <dbReference type="NCBI Taxonomy" id="2763052"/>
    <lineage>
        <taxon>Bacteria</taxon>
        <taxon>Bacillati</taxon>
        <taxon>Bacillota</taxon>
        <taxon>Clostridia</taxon>
        <taxon>Eubacteriales</taxon>
        <taxon>Oscillospiraceae</taxon>
        <taxon>Lawsonibacter</taxon>
    </lineage>
</organism>
<dbReference type="Proteomes" id="UP000607645">
    <property type="component" value="Unassembled WGS sequence"/>
</dbReference>
<dbReference type="Pfam" id="PF06970">
    <property type="entry name" value="RepA_N"/>
    <property type="match status" value="1"/>
</dbReference>
<feature type="compositionally biased region" description="Basic and acidic residues" evidence="1">
    <location>
        <begin position="133"/>
        <end position="153"/>
    </location>
</feature>
<dbReference type="EMBL" id="JACOPQ010000002">
    <property type="protein sequence ID" value="MBC5736168.1"/>
    <property type="molecule type" value="Genomic_DNA"/>
</dbReference>
<protein>
    <submittedName>
        <fullName evidence="4">Replication initiator protein A</fullName>
    </submittedName>
</protein>
<keyword evidence="5" id="KW-1185">Reference proteome</keyword>
<dbReference type="RefSeq" id="WP_186918538.1">
    <property type="nucleotide sequence ID" value="NZ_JACOPQ010000002.1"/>
</dbReference>
<evidence type="ECO:0000313" key="4">
    <source>
        <dbReference type="EMBL" id="MBC5736168.1"/>
    </source>
</evidence>
<dbReference type="InterPro" id="IPR046059">
    <property type="entry name" value="DUF6017"/>
</dbReference>
<feature type="domain" description="Replication initiator A N-terminal" evidence="2">
    <location>
        <begin position="14"/>
        <end position="88"/>
    </location>
</feature>
<evidence type="ECO:0000313" key="5">
    <source>
        <dbReference type="Proteomes" id="UP000607645"/>
    </source>
</evidence>
<evidence type="ECO:0000259" key="3">
    <source>
        <dbReference type="Pfam" id="PF19481"/>
    </source>
</evidence>
<gene>
    <name evidence="4" type="ORF">H8S62_03975</name>
</gene>
<dbReference type="InterPro" id="IPR010724">
    <property type="entry name" value="RepA_N"/>
</dbReference>
<feature type="region of interest" description="Disordered" evidence="1">
    <location>
        <begin position="119"/>
        <end position="179"/>
    </location>
</feature>
<comment type="caution">
    <text evidence="4">The sequence shown here is derived from an EMBL/GenBank/DDBJ whole genome shotgun (WGS) entry which is preliminary data.</text>
</comment>
<reference evidence="4" key="1">
    <citation type="submission" date="2020-08" db="EMBL/GenBank/DDBJ databases">
        <title>Genome public.</title>
        <authorList>
            <person name="Liu C."/>
            <person name="Sun Q."/>
        </authorList>
    </citation>
    <scope>NUCLEOTIDE SEQUENCE</scope>
    <source>
        <strain evidence="4">NSJ-52</strain>
    </source>
</reference>